<feature type="domain" description="Dinitrogenase iron-molybdenum cofactor biosynthesis" evidence="3">
    <location>
        <begin position="11"/>
        <end position="106"/>
    </location>
</feature>
<dbReference type="Proteomes" id="UP000587070">
    <property type="component" value="Unassembled WGS sequence"/>
</dbReference>
<dbReference type="EMBL" id="JACIGE010000013">
    <property type="protein sequence ID" value="MBB4248749.1"/>
    <property type="molecule type" value="Genomic_DNA"/>
</dbReference>
<dbReference type="RefSeq" id="WP_153117574.1">
    <property type="nucleotide sequence ID" value="NZ_JACIGE010000013.1"/>
</dbReference>
<dbReference type="InterPro" id="IPR036105">
    <property type="entry name" value="DiNase_FeMo-co_biosyn_sf"/>
</dbReference>
<dbReference type="Pfam" id="PF02579">
    <property type="entry name" value="Nitro_FeMo-Co"/>
    <property type="match status" value="1"/>
</dbReference>
<comment type="similarity">
    <text evidence="1">Belongs to the NifX/NifY family.</text>
</comment>
<sequence>MLRVAFASNDRSTVNQHFGATAGFAIYGLDSEGKRPLLLEVIEFDAAAMDGVEDKLAPRIDALAGCAAVYCRAIGGSAVRQLLARGVQPVRLDDEETIDSVLAQLQAAAGDGSVPWLERARRKIAESEADDRFTRMAEEGWAE</sequence>
<dbReference type="InterPro" id="IPR034169">
    <property type="entry name" value="NifX-like"/>
</dbReference>
<evidence type="ECO:0000313" key="4">
    <source>
        <dbReference type="EMBL" id="MBB4248749.1"/>
    </source>
</evidence>
<dbReference type="SUPFAM" id="SSF53146">
    <property type="entry name" value="Nitrogenase accessory factor-like"/>
    <property type="match status" value="1"/>
</dbReference>
<dbReference type="PANTHER" id="PTHR33937">
    <property type="entry name" value="IRON-MOLYBDENUM PROTEIN-RELATED-RELATED"/>
    <property type="match status" value="1"/>
</dbReference>
<gene>
    <name evidence="4" type="ORF">GGD90_003149</name>
</gene>
<name>A0A840GKR3_RHOTE</name>
<dbReference type="InterPro" id="IPR051840">
    <property type="entry name" value="NifX/NifY_domain"/>
</dbReference>
<keyword evidence="5" id="KW-1185">Reference proteome</keyword>
<dbReference type="OrthoDB" id="9797941at2"/>
<accession>A0A840GKR3</accession>
<dbReference type="Gene3D" id="3.30.420.130">
    <property type="entry name" value="Dinitrogenase iron-molybdenum cofactor biosynthesis domain"/>
    <property type="match status" value="1"/>
</dbReference>
<organism evidence="4 5">
    <name type="scientific">Rhodocyclus tenuis</name>
    <name type="common">Rhodospirillum tenue</name>
    <dbReference type="NCBI Taxonomy" id="1066"/>
    <lineage>
        <taxon>Bacteria</taxon>
        <taxon>Pseudomonadati</taxon>
        <taxon>Pseudomonadota</taxon>
        <taxon>Betaproteobacteria</taxon>
        <taxon>Rhodocyclales</taxon>
        <taxon>Rhodocyclaceae</taxon>
        <taxon>Rhodocyclus</taxon>
    </lineage>
</organism>
<proteinExistence type="inferred from homology"/>
<evidence type="ECO:0000256" key="1">
    <source>
        <dbReference type="ARBA" id="ARBA00010285"/>
    </source>
</evidence>
<dbReference type="PANTHER" id="PTHR33937:SF1">
    <property type="entry name" value="IRON-MOLIBDENUM COFACTOR PROCESSING PROTEIN"/>
    <property type="match status" value="1"/>
</dbReference>
<keyword evidence="2" id="KW-0535">Nitrogen fixation</keyword>
<evidence type="ECO:0000256" key="2">
    <source>
        <dbReference type="ARBA" id="ARBA00023231"/>
    </source>
</evidence>
<dbReference type="CDD" id="cd00853">
    <property type="entry name" value="NifX"/>
    <property type="match status" value="1"/>
</dbReference>
<evidence type="ECO:0000313" key="5">
    <source>
        <dbReference type="Proteomes" id="UP000587070"/>
    </source>
</evidence>
<protein>
    <submittedName>
        <fullName evidence="4">Nitrogen fixation protein NifX</fullName>
    </submittedName>
</protein>
<dbReference type="InterPro" id="IPR003731">
    <property type="entry name" value="Di-Nase_FeMo-co_biosynth"/>
</dbReference>
<comment type="caution">
    <text evidence="4">The sequence shown here is derived from an EMBL/GenBank/DDBJ whole genome shotgun (WGS) entry which is preliminary data.</text>
</comment>
<evidence type="ECO:0000259" key="3">
    <source>
        <dbReference type="Pfam" id="PF02579"/>
    </source>
</evidence>
<reference evidence="4 5" key="1">
    <citation type="submission" date="2020-08" db="EMBL/GenBank/DDBJ databases">
        <title>Genome sequencing of Purple Non-Sulfur Bacteria from various extreme environments.</title>
        <authorList>
            <person name="Mayer M."/>
        </authorList>
    </citation>
    <scope>NUCLEOTIDE SEQUENCE [LARGE SCALE GENOMIC DNA]</scope>
    <source>
        <strain evidence="4 5">2761</strain>
    </source>
</reference>
<dbReference type="AlphaFoldDB" id="A0A840GKR3"/>